<dbReference type="Proteomes" id="UP000504629">
    <property type="component" value="Unplaced"/>
</dbReference>
<dbReference type="GeneID" id="114251201"/>
<accession>A0A6J2KFT5</accession>
<sequence>MSLERRSFGSTDPQVTKRLFTIIVLLVGLLCIFGGYLLGRMARTEVKRANELLTHNLTAVADSLYKKAKRITPKVIHHNDPEKILAKLLDTFSCNDCGKINKYNLEEYVKNSINYQIGKLIKAVNNATVYLDSLS</sequence>
<name>A0A6J2KFT5_BOMMA</name>
<evidence type="ECO:0000313" key="3">
    <source>
        <dbReference type="RefSeq" id="XP_028041196.1"/>
    </source>
</evidence>
<gene>
    <name evidence="3" type="primary">LOC114251201</name>
</gene>
<evidence type="ECO:0000313" key="2">
    <source>
        <dbReference type="Proteomes" id="UP000504629"/>
    </source>
</evidence>
<keyword evidence="1" id="KW-0812">Transmembrane</keyword>
<dbReference type="RefSeq" id="XP_028041196.1">
    <property type="nucleotide sequence ID" value="XM_028185395.1"/>
</dbReference>
<proteinExistence type="predicted"/>
<reference evidence="3" key="1">
    <citation type="submission" date="2025-08" db="UniProtKB">
        <authorList>
            <consortium name="RefSeq"/>
        </authorList>
    </citation>
    <scope>IDENTIFICATION</scope>
    <source>
        <tissue evidence="3">Silk gland</tissue>
    </source>
</reference>
<organism evidence="2 3">
    <name type="scientific">Bombyx mandarina</name>
    <name type="common">Wild silk moth</name>
    <name type="synonym">Wild silkworm</name>
    <dbReference type="NCBI Taxonomy" id="7092"/>
    <lineage>
        <taxon>Eukaryota</taxon>
        <taxon>Metazoa</taxon>
        <taxon>Ecdysozoa</taxon>
        <taxon>Arthropoda</taxon>
        <taxon>Hexapoda</taxon>
        <taxon>Insecta</taxon>
        <taxon>Pterygota</taxon>
        <taxon>Neoptera</taxon>
        <taxon>Endopterygota</taxon>
        <taxon>Lepidoptera</taxon>
        <taxon>Glossata</taxon>
        <taxon>Ditrysia</taxon>
        <taxon>Bombycoidea</taxon>
        <taxon>Bombycidae</taxon>
        <taxon>Bombycinae</taxon>
        <taxon>Bombyx</taxon>
    </lineage>
</organism>
<keyword evidence="1" id="KW-0472">Membrane</keyword>
<dbReference type="KEGG" id="bman:114251201"/>
<dbReference type="AlphaFoldDB" id="A0A6J2KFT5"/>
<evidence type="ECO:0000256" key="1">
    <source>
        <dbReference type="SAM" id="Phobius"/>
    </source>
</evidence>
<dbReference type="OrthoDB" id="7386994at2759"/>
<keyword evidence="1" id="KW-1133">Transmembrane helix</keyword>
<keyword evidence="2" id="KW-1185">Reference proteome</keyword>
<feature type="transmembrane region" description="Helical" evidence="1">
    <location>
        <begin position="20"/>
        <end position="38"/>
    </location>
</feature>
<protein>
    <submittedName>
        <fullName evidence="3">Uncharacterized protein LOC114251201</fullName>
    </submittedName>
</protein>